<evidence type="ECO:0000313" key="2">
    <source>
        <dbReference type="EMBL" id="KKO44133.1"/>
    </source>
</evidence>
<dbReference type="Gene3D" id="2.60.40.3440">
    <property type="match status" value="1"/>
</dbReference>
<accession>A0A0M2V4P9</accession>
<protein>
    <recommendedName>
        <fullName evidence="4">Cadherin domain-containing protein</fullName>
    </recommendedName>
</protein>
<comment type="caution">
    <text evidence="2">The sequence shown here is derived from an EMBL/GenBank/DDBJ whole genome shotgun (WGS) entry which is preliminary data.</text>
</comment>
<evidence type="ECO:0000256" key="1">
    <source>
        <dbReference type="SAM" id="SignalP"/>
    </source>
</evidence>
<dbReference type="PROSITE" id="PS51257">
    <property type="entry name" value="PROKAR_LIPOPROTEIN"/>
    <property type="match status" value="1"/>
</dbReference>
<dbReference type="Proteomes" id="UP000034228">
    <property type="component" value="Unassembled WGS sequence"/>
</dbReference>
<keyword evidence="3" id="KW-1185">Reference proteome</keyword>
<dbReference type="OrthoDB" id="5769598at2"/>
<evidence type="ECO:0000313" key="3">
    <source>
        <dbReference type="Proteomes" id="UP000034228"/>
    </source>
</evidence>
<feature type="chain" id="PRO_5005644285" description="Cadherin domain-containing protein" evidence="1">
    <location>
        <begin position="21"/>
        <end position="163"/>
    </location>
</feature>
<dbReference type="STRING" id="336831.WG68_16845"/>
<dbReference type="EMBL" id="LAHO01000019">
    <property type="protein sequence ID" value="KKO44133.1"/>
    <property type="molecule type" value="Genomic_DNA"/>
</dbReference>
<keyword evidence="1" id="KW-0732">Signal</keyword>
<gene>
    <name evidence="2" type="ORF">WG68_16845</name>
</gene>
<organism evidence="2 3">
    <name type="scientific">Arsukibacterium ikkense</name>
    <dbReference type="NCBI Taxonomy" id="336831"/>
    <lineage>
        <taxon>Bacteria</taxon>
        <taxon>Pseudomonadati</taxon>
        <taxon>Pseudomonadota</taxon>
        <taxon>Gammaproteobacteria</taxon>
        <taxon>Chromatiales</taxon>
        <taxon>Chromatiaceae</taxon>
        <taxon>Arsukibacterium</taxon>
    </lineage>
</organism>
<reference evidence="2 3" key="1">
    <citation type="submission" date="2015-03" db="EMBL/GenBank/DDBJ databases">
        <title>Draft genome sequences of two protease-producing strains of Arsukibacterium isolated from two cold and alkaline environments.</title>
        <authorList>
            <person name="Lylloff J.E."/>
            <person name="Skov L.B."/>
            <person name="Jepsen M."/>
            <person name="Hallin P.F."/>
            <person name="Sorensen S.J."/>
            <person name="Stougaard P."/>
            <person name="Glaring M.A."/>
        </authorList>
    </citation>
    <scope>NUCLEOTIDE SEQUENCE [LARGE SCALE GENOMIC DNA]</scope>
    <source>
        <strain evidence="2 3">GCM72</strain>
    </source>
</reference>
<proteinExistence type="predicted"/>
<dbReference type="RefSeq" id="WP_046558895.1">
    <property type="nucleotide sequence ID" value="NZ_LAHO01000019.1"/>
</dbReference>
<name>A0A0M2V4P9_9GAMM</name>
<dbReference type="Pfam" id="PF17963">
    <property type="entry name" value="Big_9"/>
    <property type="match status" value="1"/>
</dbReference>
<feature type="signal peptide" evidence="1">
    <location>
        <begin position="1"/>
        <end position="20"/>
    </location>
</feature>
<evidence type="ECO:0008006" key="4">
    <source>
        <dbReference type="Google" id="ProtNLM"/>
    </source>
</evidence>
<dbReference type="AlphaFoldDB" id="A0A0M2V4P9"/>
<sequence length="163" mass="17164">MNNVAFKTALVLAMMSGLVACNSSSDKPNEAPQLVSTSFVTETDEAIADKLVASDPENDRLIFSLVGDAQAGMVTVQGDGQFLYTPASEFTGDDSFAVAITDGKNVVQATVTIDVQVAVVSFLDYSRSAFAQDTDATPLSANGREFTMDAMAEADYADLLQGL</sequence>